<evidence type="ECO:0000313" key="1">
    <source>
        <dbReference type="EMBL" id="SUA41147.1"/>
    </source>
</evidence>
<gene>
    <name evidence="1" type="ORF">NCTC13184_00480</name>
</gene>
<evidence type="ECO:0008006" key="3">
    <source>
        <dbReference type="Google" id="ProtNLM"/>
    </source>
</evidence>
<dbReference type="Pfam" id="PF20188">
    <property type="entry name" value="DUF6551"/>
    <property type="match status" value="1"/>
</dbReference>
<accession>A0A378WK73</accession>
<dbReference type="AlphaFoldDB" id="A0A378WK73"/>
<evidence type="ECO:0000313" key="2">
    <source>
        <dbReference type="Proteomes" id="UP000255082"/>
    </source>
</evidence>
<proteinExistence type="predicted"/>
<dbReference type="Proteomes" id="UP000255082">
    <property type="component" value="Unassembled WGS sequence"/>
</dbReference>
<reference evidence="1 2" key="1">
    <citation type="submission" date="2018-06" db="EMBL/GenBank/DDBJ databases">
        <authorList>
            <consortium name="Pathogen Informatics"/>
            <person name="Doyle S."/>
        </authorList>
    </citation>
    <scope>NUCLEOTIDE SEQUENCE [LARGE SCALE GENOMIC DNA]</scope>
    <source>
        <strain evidence="1 2">NCTC13184</strain>
    </source>
</reference>
<dbReference type="EMBL" id="UGRU01000001">
    <property type="protein sequence ID" value="SUA41147.1"/>
    <property type="molecule type" value="Genomic_DNA"/>
</dbReference>
<name>A0A378WK73_9NOCA</name>
<organism evidence="1 2">
    <name type="scientific">Nocardia africana</name>
    <dbReference type="NCBI Taxonomy" id="134964"/>
    <lineage>
        <taxon>Bacteria</taxon>
        <taxon>Bacillati</taxon>
        <taxon>Actinomycetota</taxon>
        <taxon>Actinomycetes</taxon>
        <taxon>Mycobacteriales</taxon>
        <taxon>Nocardiaceae</taxon>
        <taxon>Nocardia</taxon>
    </lineage>
</organism>
<protein>
    <recommendedName>
        <fullName evidence="3">DGQHR domain</fullName>
    </recommendedName>
</protein>
<dbReference type="RefSeq" id="WP_062965550.1">
    <property type="nucleotide sequence ID" value="NZ_JAJFOE010000001.1"/>
</dbReference>
<dbReference type="OrthoDB" id="4528944at2"/>
<dbReference type="InterPro" id="IPR046681">
    <property type="entry name" value="DUF6551"/>
</dbReference>
<sequence>MDKYFDRIRVGDLTVDPSMDTGRLYMQRDEIAAWTAKIAENWDVEMLLPALVSRRADGQLVIIDGQHSNQACINQEGPDFRRDTMVYQGLTVQQEAKLFLAANKHRRPVKPFDNFRVSLTAGDPLAIQVDNEVRSLGDDLQIAATPSTNRVGAVQALLVMGKTPGMVSRVLKVVSAAWGRDASTWDNIILRAVAMVLTWPGNWDLADDARLIKVLKSGGAPKIWKQNAVRERASGGGSASRSMPMAQEIVRAYNHGLGREETLVSGWPKKAPSKVKAAS</sequence>